<feature type="non-terminal residue" evidence="1">
    <location>
        <position position="1"/>
    </location>
</feature>
<reference evidence="1" key="1">
    <citation type="submission" date="2018-05" db="EMBL/GenBank/DDBJ databases">
        <title>Draft genome of Mucuna pruriens seed.</title>
        <authorList>
            <person name="Nnadi N.E."/>
            <person name="Vos R."/>
            <person name="Hasami M.H."/>
            <person name="Devisetty U.K."/>
            <person name="Aguiy J.C."/>
        </authorList>
    </citation>
    <scope>NUCLEOTIDE SEQUENCE [LARGE SCALE GENOMIC DNA]</scope>
    <source>
        <strain evidence="1">JCA_2017</strain>
    </source>
</reference>
<proteinExistence type="predicted"/>
<gene>
    <name evidence="1" type="ORF">CR513_01787</name>
</gene>
<dbReference type="EMBL" id="QJKJ01000298">
    <property type="protein sequence ID" value="RDY13318.1"/>
    <property type="molecule type" value="Genomic_DNA"/>
</dbReference>
<keyword evidence="2" id="KW-1185">Reference proteome</keyword>
<sequence>MSKVVREDRLACHRTLVGLILSALANRGEPSSFEHGNRLETLSNKTLLSPYRTSLYKSNSASSRDRVYTDSDSILAGYGLTSTLIIHTFKVPLYLLLIQGLDVVLGMAWL</sequence>
<accession>A0A371IE83</accession>
<dbReference type="Proteomes" id="UP000257109">
    <property type="component" value="Unassembled WGS sequence"/>
</dbReference>
<organism evidence="1 2">
    <name type="scientific">Mucuna pruriens</name>
    <name type="common">Velvet bean</name>
    <name type="synonym">Dolichos pruriens</name>
    <dbReference type="NCBI Taxonomy" id="157652"/>
    <lineage>
        <taxon>Eukaryota</taxon>
        <taxon>Viridiplantae</taxon>
        <taxon>Streptophyta</taxon>
        <taxon>Embryophyta</taxon>
        <taxon>Tracheophyta</taxon>
        <taxon>Spermatophyta</taxon>
        <taxon>Magnoliopsida</taxon>
        <taxon>eudicotyledons</taxon>
        <taxon>Gunneridae</taxon>
        <taxon>Pentapetalae</taxon>
        <taxon>rosids</taxon>
        <taxon>fabids</taxon>
        <taxon>Fabales</taxon>
        <taxon>Fabaceae</taxon>
        <taxon>Papilionoideae</taxon>
        <taxon>50 kb inversion clade</taxon>
        <taxon>NPAAA clade</taxon>
        <taxon>indigoferoid/millettioid clade</taxon>
        <taxon>Phaseoleae</taxon>
        <taxon>Mucuna</taxon>
    </lineage>
</organism>
<evidence type="ECO:0000313" key="1">
    <source>
        <dbReference type="EMBL" id="RDY13318.1"/>
    </source>
</evidence>
<protein>
    <submittedName>
        <fullName evidence="1">Uncharacterized protein</fullName>
    </submittedName>
</protein>
<dbReference type="AlphaFoldDB" id="A0A371IE83"/>
<name>A0A371IE83_MUCPR</name>
<evidence type="ECO:0000313" key="2">
    <source>
        <dbReference type="Proteomes" id="UP000257109"/>
    </source>
</evidence>
<comment type="caution">
    <text evidence="1">The sequence shown here is derived from an EMBL/GenBank/DDBJ whole genome shotgun (WGS) entry which is preliminary data.</text>
</comment>